<dbReference type="EMBL" id="LHXN01000039">
    <property type="protein sequence ID" value="KXA92636.1"/>
    <property type="molecule type" value="Genomic_DNA"/>
</dbReference>
<gene>
    <name evidence="1" type="ORF">AKJ64_02620</name>
</gene>
<name>A0A133UEX2_9EURY</name>
<evidence type="ECO:0000313" key="1">
    <source>
        <dbReference type="EMBL" id="KXA92636.1"/>
    </source>
</evidence>
<reference evidence="1 2" key="1">
    <citation type="journal article" date="2016" name="Sci. Rep.">
        <title>Metabolic traits of an uncultured archaeal lineage -MSBL1- from brine pools of the Red Sea.</title>
        <authorList>
            <person name="Mwirichia R."/>
            <person name="Alam I."/>
            <person name="Rashid M."/>
            <person name="Vinu M."/>
            <person name="Ba-Alawi W."/>
            <person name="Anthony Kamau A."/>
            <person name="Kamanda Ngugi D."/>
            <person name="Goker M."/>
            <person name="Klenk H.P."/>
            <person name="Bajic V."/>
            <person name="Stingl U."/>
        </authorList>
    </citation>
    <scope>NUCLEOTIDE SEQUENCE [LARGE SCALE GENOMIC DNA]</scope>
    <source>
        <strain evidence="1">SCGC-AAA259E17</strain>
    </source>
</reference>
<keyword evidence="2" id="KW-1185">Reference proteome</keyword>
<protein>
    <recommendedName>
        <fullName evidence="3">Calcineurin-like phosphoesterase domain-containing protein</fullName>
    </recommendedName>
</protein>
<accession>A0A133UEX2</accession>
<evidence type="ECO:0008006" key="3">
    <source>
        <dbReference type="Google" id="ProtNLM"/>
    </source>
</evidence>
<organism evidence="1 2">
    <name type="scientific">candidate division MSBL1 archaeon SCGC-AAA259E17</name>
    <dbReference type="NCBI Taxonomy" id="1698263"/>
    <lineage>
        <taxon>Archaea</taxon>
        <taxon>Methanobacteriati</taxon>
        <taxon>Methanobacteriota</taxon>
        <taxon>candidate division MSBL1</taxon>
    </lineage>
</organism>
<dbReference type="Proteomes" id="UP000070373">
    <property type="component" value="Unassembled WGS sequence"/>
</dbReference>
<proteinExistence type="predicted"/>
<comment type="caution">
    <text evidence="1">The sequence shown here is derived from an EMBL/GenBank/DDBJ whole genome shotgun (WGS) entry which is preliminary data.</text>
</comment>
<dbReference type="AlphaFoldDB" id="A0A133UEX2"/>
<evidence type="ECO:0000313" key="2">
    <source>
        <dbReference type="Proteomes" id="UP000070373"/>
    </source>
</evidence>
<sequence>MELLVISDIYGDEELLDQLIYQMNGDDRISLVAGDIGIYRKWTDDLERYRNHTTKVLEKLLSFSQSVLLHSW</sequence>